<dbReference type="NCBIfam" id="TIGR02824">
    <property type="entry name" value="quinone_pig3"/>
    <property type="match status" value="1"/>
</dbReference>
<dbReference type="Proteomes" id="UP001597393">
    <property type="component" value="Unassembled WGS sequence"/>
</dbReference>
<dbReference type="EMBL" id="JBHUMA010000006">
    <property type="protein sequence ID" value="MFD2599481.1"/>
    <property type="molecule type" value="Genomic_DNA"/>
</dbReference>
<dbReference type="Gene3D" id="3.40.50.720">
    <property type="entry name" value="NAD(P)-binding Rossmann-like Domain"/>
    <property type="match status" value="1"/>
</dbReference>
<reference evidence="5" key="1">
    <citation type="journal article" date="2019" name="Int. J. Syst. Evol. Microbiol.">
        <title>The Global Catalogue of Microorganisms (GCM) 10K type strain sequencing project: providing services to taxonomists for standard genome sequencing and annotation.</title>
        <authorList>
            <consortium name="The Broad Institute Genomics Platform"/>
            <consortium name="The Broad Institute Genome Sequencing Center for Infectious Disease"/>
            <person name="Wu L."/>
            <person name="Ma J."/>
        </authorList>
    </citation>
    <scope>NUCLEOTIDE SEQUENCE [LARGE SCALE GENOMIC DNA]</scope>
    <source>
        <strain evidence="5">KCTC 42248</strain>
    </source>
</reference>
<dbReference type="Pfam" id="PF00107">
    <property type="entry name" value="ADH_zinc_N"/>
    <property type="match status" value="1"/>
</dbReference>
<dbReference type="SUPFAM" id="SSF51735">
    <property type="entry name" value="NAD(P)-binding Rossmann-fold domains"/>
    <property type="match status" value="1"/>
</dbReference>
<feature type="domain" description="Enoyl reductase (ER)" evidence="3">
    <location>
        <begin position="15"/>
        <end position="327"/>
    </location>
</feature>
<dbReference type="SUPFAM" id="SSF50129">
    <property type="entry name" value="GroES-like"/>
    <property type="match status" value="1"/>
</dbReference>
<dbReference type="PANTHER" id="PTHR48106:SF8">
    <property type="entry name" value="OS02G0805600 PROTEIN"/>
    <property type="match status" value="1"/>
</dbReference>
<evidence type="ECO:0000259" key="3">
    <source>
        <dbReference type="SMART" id="SM00829"/>
    </source>
</evidence>
<evidence type="ECO:0000313" key="5">
    <source>
        <dbReference type="Proteomes" id="UP001597393"/>
    </source>
</evidence>
<dbReference type="PANTHER" id="PTHR48106">
    <property type="entry name" value="QUINONE OXIDOREDUCTASE PIG3-RELATED"/>
    <property type="match status" value="1"/>
</dbReference>
<keyword evidence="1" id="KW-0521">NADP</keyword>
<accession>A0ABW5NK35</accession>
<keyword evidence="2" id="KW-0560">Oxidoreductase</keyword>
<proteinExistence type="predicted"/>
<evidence type="ECO:0000313" key="4">
    <source>
        <dbReference type="EMBL" id="MFD2599481.1"/>
    </source>
</evidence>
<dbReference type="CDD" id="cd05276">
    <property type="entry name" value="p53_inducible_oxidoreductase"/>
    <property type="match status" value="1"/>
</dbReference>
<comment type="caution">
    <text evidence="4">The sequence shown here is derived from an EMBL/GenBank/DDBJ whole genome shotgun (WGS) entry which is preliminary data.</text>
</comment>
<evidence type="ECO:0000256" key="1">
    <source>
        <dbReference type="ARBA" id="ARBA00022857"/>
    </source>
</evidence>
<dbReference type="InterPro" id="IPR013154">
    <property type="entry name" value="ADH-like_N"/>
</dbReference>
<dbReference type="InterPro" id="IPR020843">
    <property type="entry name" value="ER"/>
</dbReference>
<dbReference type="Pfam" id="PF08240">
    <property type="entry name" value="ADH_N"/>
    <property type="match status" value="1"/>
</dbReference>
<name>A0ABW5NK35_9SPHI</name>
<protein>
    <submittedName>
        <fullName evidence="4">NAD(P)H-quinone oxidoreductase</fullName>
    </submittedName>
</protein>
<dbReference type="InterPro" id="IPR036291">
    <property type="entry name" value="NAD(P)-bd_dom_sf"/>
</dbReference>
<dbReference type="InterPro" id="IPR013149">
    <property type="entry name" value="ADH-like_C"/>
</dbReference>
<dbReference type="Gene3D" id="3.90.180.10">
    <property type="entry name" value="Medium-chain alcohol dehydrogenases, catalytic domain"/>
    <property type="match status" value="1"/>
</dbReference>
<dbReference type="SMART" id="SM00829">
    <property type="entry name" value="PKS_ER"/>
    <property type="match status" value="1"/>
</dbReference>
<dbReference type="InterPro" id="IPR014189">
    <property type="entry name" value="Quinone_OxRdtase_PIG3"/>
</dbReference>
<gene>
    <name evidence="4" type="ORF">ACFSQ3_11005</name>
</gene>
<organism evidence="4 5">
    <name type="scientific">Sphingobacterium corticis</name>
    <dbReference type="NCBI Taxonomy" id="1812823"/>
    <lineage>
        <taxon>Bacteria</taxon>
        <taxon>Pseudomonadati</taxon>
        <taxon>Bacteroidota</taxon>
        <taxon>Sphingobacteriia</taxon>
        <taxon>Sphingobacteriales</taxon>
        <taxon>Sphingobacteriaceae</taxon>
        <taxon>Sphingobacterium</taxon>
    </lineage>
</organism>
<dbReference type="RefSeq" id="WP_380869607.1">
    <property type="nucleotide sequence ID" value="NZ_JBHUMA010000006.1"/>
</dbReference>
<evidence type="ECO:0000256" key="2">
    <source>
        <dbReference type="ARBA" id="ARBA00023002"/>
    </source>
</evidence>
<keyword evidence="5" id="KW-1185">Reference proteome</keyword>
<dbReference type="InterPro" id="IPR011032">
    <property type="entry name" value="GroES-like_sf"/>
</dbReference>
<sequence length="329" mass="36237">MKELMKAILVEEEEGVSKMKWADAPYPRPTASGQVLVRVKAAGVNRPDILQRDRKYEPPADASPILGLEVAGIVEQVYGDSRWRPGDEVCALTHGGGYAEYVWVDERHCLPKPAGWSFTEAASLPETFFTVWFNVFQQGRLGANGKSENLLVHAGASGIGVAAIQIAKALGHRVAITARKEHQLAICKSVGADEAILLEEDWSDNLLKRFGKVDVVLDMLGESTFSGNLDVFRPHGRLVYIAFLTGAKVELSIPKLMRKQITLTGSFLRPQSFSTKASIAEDLKNQVWPMIESGKIKPIIERTFPIQEVQQAHELMEKGGHVGKIVLTL</sequence>